<evidence type="ECO:0000313" key="1">
    <source>
        <dbReference type="EMBL" id="KAK1841161.1"/>
    </source>
</evidence>
<organism evidence="1 2">
    <name type="scientific">Colletotrichum chrysophilum</name>
    <dbReference type="NCBI Taxonomy" id="1836956"/>
    <lineage>
        <taxon>Eukaryota</taxon>
        <taxon>Fungi</taxon>
        <taxon>Dikarya</taxon>
        <taxon>Ascomycota</taxon>
        <taxon>Pezizomycotina</taxon>
        <taxon>Sordariomycetes</taxon>
        <taxon>Hypocreomycetidae</taxon>
        <taxon>Glomerellales</taxon>
        <taxon>Glomerellaceae</taxon>
        <taxon>Colletotrichum</taxon>
        <taxon>Colletotrichum gloeosporioides species complex</taxon>
    </lineage>
</organism>
<name>A0AAD9A477_9PEZI</name>
<comment type="caution">
    <text evidence="1">The sequence shown here is derived from an EMBL/GenBank/DDBJ whole genome shotgun (WGS) entry which is preliminary data.</text>
</comment>
<reference evidence="1" key="1">
    <citation type="submission" date="2023-01" db="EMBL/GenBank/DDBJ databases">
        <title>Colletotrichum chrysophilum M932 genome sequence.</title>
        <authorList>
            <person name="Baroncelli R."/>
        </authorList>
    </citation>
    <scope>NUCLEOTIDE SEQUENCE</scope>
    <source>
        <strain evidence="1">M932</strain>
    </source>
</reference>
<dbReference type="Proteomes" id="UP001243330">
    <property type="component" value="Unassembled WGS sequence"/>
</dbReference>
<accession>A0AAD9A477</accession>
<evidence type="ECO:0000313" key="2">
    <source>
        <dbReference type="Proteomes" id="UP001243330"/>
    </source>
</evidence>
<keyword evidence="2" id="KW-1185">Reference proteome</keyword>
<dbReference type="EMBL" id="JAQOWY010000501">
    <property type="protein sequence ID" value="KAK1841161.1"/>
    <property type="molecule type" value="Genomic_DNA"/>
</dbReference>
<dbReference type="AlphaFoldDB" id="A0AAD9A477"/>
<protein>
    <submittedName>
        <fullName evidence="1">Uncharacterized protein</fullName>
    </submittedName>
</protein>
<proteinExistence type="predicted"/>
<gene>
    <name evidence="1" type="ORF">CCHR01_16208</name>
</gene>
<sequence length="205" mass="23582">MSPSHAIEDYLHVRRWDRRQTQSNEEAQPHRDVSVRSNFQLYLDGPAVQQLQAIDRCRVTEVRWRLASLPVSFLRPSVPLIAHALWTHRGSFEKVTSFFSRPSSGPLAAADRGRARENGHPLVHVPLFLFLEKSRSLELPWSFNLELELELELEEDGGVVDQGLIKLLEMMEVEGSGYWDENEASNNRWKQTRTLKTPSVNLGIR</sequence>